<keyword evidence="6" id="KW-0963">Cytoplasm</keyword>
<dbReference type="EMBL" id="OX395136">
    <property type="protein sequence ID" value="CAI5787192.1"/>
    <property type="molecule type" value="Genomic_DNA"/>
</dbReference>
<dbReference type="Proteomes" id="UP001178461">
    <property type="component" value="Chromosome 11"/>
</dbReference>
<evidence type="ECO:0000256" key="12">
    <source>
        <dbReference type="SAM" id="MobiDB-lite"/>
    </source>
</evidence>
<keyword evidence="8" id="KW-0653">Protein transport</keyword>
<evidence type="ECO:0000256" key="9">
    <source>
        <dbReference type="ARBA" id="ARBA00023069"/>
    </source>
</evidence>
<evidence type="ECO:0000256" key="4">
    <source>
        <dbReference type="ARBA" id="ARBA00014984"/>
    </source>
</evidence>
<dbReference type="GO" id="GO:0030030">
    <property type="term" value="P:cell projection organization"/>
    <property type="evidence" value="ECO:0007669"/>
    <property type="project" value="UniProtKB-KW"/>
</dbReference>
<keyword evidence="7" id="KW-0970">Cilium biogenesis/degradation</keyword>
<evidence type="ECO:0000256" key="1">
    <source>
        <dbReference type="ARBA" id="ARBA00004138"/>
    </source>
</evidence>
<keyword evidence="14" id="KW-1185">Reference proteome</keyword>
<organism evidence="13 14">
    <name type="scientific">Podarcis lilfordi</name>
    <name type="common">Lilford's wall lizard</name>
    <dbReference type="NCBI Taxonomy" id="74358"/>
    <lineage>
        <taxon>Eukaryota</taxon>
        <taxon>Metazoa</taxon>
        <taxon>Chordata</taxon>
        <taxon>Craniata</taxon>
        <taxon>Vertebrata</taxon>
        <taxon>Euteleostomi</taxon>
        <taxon>Lepidosauria</taxon>
        <taxon>Squamata</taxon>
        <taxon>Bifurcata</taxon>
        <taxon>Unidentata</taxon>
        <taxon>Episquamata</taxon>
        <taxon>Laterata</taxon>
        <taxon>Lacertibaenia</taxon>
        <taxon>Lacertidae</taxon>
        <taxon>Podarcis</taxon>
    </lineage>
</organism>
<dbReference type="Pfam" id="PF15435">
    <property type="entry name" value="UNC119_bdg"/>
    <property type="match status" value="1"/>
</dbReference>
<name>A0AA35PJM9_9SAUR</name>
<evidence type="ECO:0000256" key="5">
    <source>
        <dbReference type="ARBA" id="ARBA00022448"/>
    </source>
</evidence>
<sequence length="322" mass="35205">MQGPREPEKVQGLANPCAACRPESVSPGRRASEAAAAVGGPEAANRRTGRQALEQLLRLASHTIPAPGPPNKSAGRGGRPLLSGWLAVAASPAAGTRPLRPRHPGRQASRFIFKMEVDINGESRSILATLPLPIADVSGTGKAESEKPRCSSTPCSPMRQTVSGYQILHMDSNYLVGFTTGEELLKLAQKCTVGEENKVEAVVPTLRSKQLDSGLSRSSRVCKARSRYYQPYEIPAINGRRRRRMPSSGDKCTKPLPYEPYKAFHGPLPLCLFKGKRAHSKSLDYLNLDRMNIKEPADTDVLQYQLQHLTLRGDRMFAQNNT</sequence>
<gene>
    <name evidence="13" type="ORF">PODLI_1B003376</name>
</gene>
<keyword evidence="9" id="KW-0969">Cilium</keyword>
<dbReference type="GO" id="GO:0005929">
    <property type="term" value="C:cilium"/>
    <property type="evidence" value="ECO:0007669"/>
    <property type="project" value="UniProtKB-SubCell"/>
</dbReference>
<dbReference type="GO" id="GO:0006954">
    <property type="term" value="P:inflammatory response"/>
    <property type="evidence" value="ECO:0007669"/>
    <property type="project" value="UniProtKB-KW"/>
</dbReference>
<evidence type="ECO:0000256" key="6">
    <source>
        <dbReference type="ARBA" id="ARBA00022490"/>
    </source>
</evidence>
<evidence type="ECO:0000256" key="8">
    <source>
        <dbReference type="ARBA" id="ARBA00022927"/>
    </source>
</evidence>
<keyword evidence="5" id="KW-0813">Transport</keyword>
<dbReference type="GO" id="GO:0015031">
    <property type="term" value="P:protein transport"/>
    <property type="evidence" value="ECO:0007669"/>
    <property type="project" value="UniProtKB-KW"/>
</dbReference>
<dbReference type="PANTHER" id="PTHR31224:SF2">
    <property type="entry name" value="MACROPHAGE IMMUNOMETABOLISM REGULATOR"/>
    <property type="match status" value="1"/>
</dbReference>
<dbReference type="InterPro" id="IPR029219">
    <property type="entry name" value="UNC119-bd"/>
</dbReference>
<dbReference type="AlphaFoldDB" id="A0AA35PJM9"/>
<evidence type="ECO:0000256" key="10">
    <source>
        <dbReference type="ARBA" id="ARBA00023198"/>
    </source>
</evidence>
<comment type="subcellular location">
    <subcellularLocation>
        <location evidence="1">Cell projection</location>
        <location evidence="1">Cilium</location>
    </subcellularLocation>
    <subcellularLocation>
        <location evidence="2">Cytoplasm</location>
    </subcellularLocation>
</comment>
<dbReference type="GO" id="GO:0005737">
    <property type="term" value="C:cytoplasm"/>
    <property type="evidence" value="ECO:0007669"/>
    <property type="project" value="UniProtKB-SubCell"/>
</dbReference>
<evidence type="ECO:0000256" key="11">
    <source>
        <dbReference type="ARBA" id="ARBA00023273"/>
    </source>
</evidence>
<feature type="compositionally biased region" description="Low complexity" evidence="12">
    <location>
        <begin position="26"/>
        <end position="43"/>
    </location>
</feature>
<comment type="similarity">
    <text evidence="3">Belongs to the UNC119-binding protein family.</text>
</comment>
<keyword evidence="10" id="KW-0395">Inflammatory response</keyword>
<proteinExistence type="inferred from homology"/>
<keyword evidence="11" id="KW-0966">Cell projection</keyword>
<evidence type="ECO:0000256" key="2">
    <source>
        <dbReference type="ARBA" id="ARBA00004496"/>
    </source>
</evidence>
<dbReference type="GO" id="GO:0010764">
    <property type="term" value="P:negative regulation of fibroblast migration"/>
    <property type="evidence" value="ECO:0007669"/>
    <property type="project" value="TreeGrafter"/>
</dbReference>
<dbReference type="GO" id="GO:1900016">
    <property type="term" value="P:negative regulation of cytokine production involved in inflammatory response"/>
    <property type="evidence" value="ECO:0007669"/>
    <property type="project" value="TreeGrafter"/>
</dbReference>
<dbReference type="PANTHER" id="PTHR31224">
    <property type="entry name" value="UNC119-BINDING PROTEIN C5ORF30"/>
    <property type="match status" value="1"/>
</dbReference>
<evidence type="ECO:0000313" key="14">
    <source>
        <dbReference type="Proteomes" id="UP001178461"/>
    </source>
</evidence>
<feature type="region of interest" description="Disordered" evidence="12">
    <location>
        <begin position="1"/>
        <end position="47"/>
    </location>
</feature>
<reference evidence="13" key="1">
    <citation type="submission" date="2022-12" db="EMBL/GenBank/DDBJ databases">
        <authorList>
            <person name="Alioto T."/>
            <person name="Alioto T."/>
            <person name="Gomez Garrido J."/>
        </authorList>
    </citation>
    <scope>NUCLEOTIDE SEQUENCE</scope>
</reference>
<evidence type="ECO:0000256" key="7">
    <source>
        <dbReference type="ARBA" id="ARBA00022794"/>
    </source>
</evidence>
<accession>A0AA35PJM9</accession>
<evidence type="ECO:0000256" key="3">
    <source>
        <dbReference type="ARBA" id="ARBA00009314"/>
    </source>
</evidence>
<evidence type="ECO:0000313" key="13">
    <source>
        <dbReference type="EMBL" id="CAI5787192.1"/>
    </source>
</evidence>
<protein>
    <recommendedName>
        <fullName evidence="4">Macrophage immunometabolism regulator</fullName>
    </recommendedName>
</protein>